<evidence type="ECO:0000313" key="2">
    <source>
        <dbReference type="EMBL" id="KKS39889.1"/>
    </source>
</evidence>
<keyword evidence="1" id="KW-1133">Transmembrane helix</keyword>
<evidence type="ECO:0000256" key="1">
    <source>
        <dbReference type="SAM" id="Phobius"/>
    </source>
</evidence>
<protein>
    <submittedName>
        <fullName evidence="2">Uncharacterized protein</fullName>
    </submittedName>
</protein>
<gene>
    <name evidence="2" type="ORF">UV02_C0052G0005</name>
</gene>
<sequence>MLIKTSASRLISSMAGIFFSLVTPLLMSAAHSKATAEFLAVLTVISPLIFFPPLITNFAIIKN</sequence>
<proteinExistence type="predicted"/>
<reference evidence="2 3" key="1">
    <citation type="journal article" date="2015" name="Nature">
        <title>rRNA introns, odd ribosomes, and small enigmatic genomes across a large radiation of phyla.</title>
        <authorList>
            <person name="Brown C.T."/>
            <person name="Hug L.A."/>
            <person name="Thomas B.C."/>
            <person name="Sharon I."/>
            <person name="Castelle C.J."/>
            <person name="Singh A."/>
            <person name="Wilkins M.J."/>
            <person name="Williams K.H."/>
            <person name="Banfield J.F."/>
        </authorList>
    </citation>
    <scope>NUCLEOTIDE SEQUENCE [LARGE SCALE GENOMIC DNA]</scope>
</reference>
<organism evidence="2 3">
    <name type="scientific">Candidatus Kuenenbacteria bacterium GW2011_GWA2_42_15</name>
    <dbReference type="NCBI Taxonomy" id="1618677"/>
    <lineage>
        <taxon>Bacteria</taxon>
        <taxon>Candidatus Kueneniibacteriota</taxon>
    </lineage>
</organism>
<evidence type="ECO:0000313" key="3">
    <source>
        <dbReference type="Proteomes" id="UP000034516"/>
    </source>
</evidence>
<name>A0A0G0YTE8_9BACT</name>
<dbReference type="EMBL" id="LCCW01000052">
    <property type="protein sequence ID" value="KKS39889.1"/>
    <property type="molecule type" value="Genomic_DNA"/>
</dbReference>
<dbReference type="Proteomes" id="UP000034516">
    <property type="component" value="Unassembled WGS sequence"/>
</dbReference>
<keyword evidence="1" id="KW-0812">Transmembrane</keyword>
<keyword evidence="1" id="KW-0472">Membrane</keyword>
<dbReference type="AlphaFoldDB" id="A0A0G0YTE8"/>
<accession>A0A0G0YTE8</accession>
<feature type="transmembrane region" description="Helical" evidence="1">
    <location>
        <begin position="42"/>
        <end position="61"/>
    </location>
</feature>
<comment type="caution">
    <text evidence="2">The sequence shown here is derived from an EMBL/GenBank/DDBJ whole genome shotgun (WGS) entry which is preliminary data.</text>
</comment>